<sequence>MLTYFRVNDPYRILAVFILLILIRLPFLLTGDHLTLPELNWMLVGENMAEGDRLYLQVWDNIGPLSALVYHLIELVFSRSQTAYVILATLLTTYQSVIFNDFLLSKKAYHENTYIPALLYALLSCFSFDFYTLSPVLLSLTWILLALRNIFHRIESQSRDPRILSTGIFIGLAALCYLPSLIYIISTFLAYLLFANVSLRRFLLLLYGLALPLLVAFTYFYLFDASSGFTQQYLLAFSNISKDPYLTKWALLAVGAIPLIFLLVSLYKLGQYRRYTNQQSKLQQIMIIKLVAALLTLFFVRQLAPYHLLLFVPPIAFFITHFLLIIRRILIAELVTVGLTALLIMNGYALLFNFFSFQDFTQINNLMVQSTDYDELVTGKKVLVLGQDLSVYRNAELATPYLNWQLASQQLANLNDFRNVSAIYAAFSEDMPDLIIDEVQLMPQIFERIPAIGKEYRQLSGQPIYQRVQEASK</sequence>
<feature type="transmembrane region" description="Helical" evidence="1">
    <location>
        <begin position="282"/>
        <end position="300"/>
    </location>
</feature>
<evidence type="ECO:0000256" key="1">
    <source>
        <dbReference type="SAM" id="Phobius"/>
    </source>
</evidence>
<proteinExistence type="predicted"/>
<keyword evidence="1" id="KW-0472">Membrane</keyword>
<dbReference type="AlphaFoldDB" id="A0AA49GTZ0"/>
<reference evidence="2" key="1">
    <citation type="journal article" date="2023" name="Comput. Struct. Biotechnol. J.">
        <title>Discovery of a novel marine Bacteroidetes with a rich repertoire of carbohydrate-active enzymes.</title>
        <authorList>
            <person name="Chen B."/>
            <person name="Liu G."/>
            <person name="Chen Q."/>
            <person name="Wang H."/>
            <person name="Liu L."/>
            <person name="Tang K."/>
        </authorList>
    </citation>
    <scope>NUCLEOTIDE SEQUENCE</scope>
    <source>
        <strain evidence="2">TK19036</strain>
    </source>
</reference>
<gene>
    <name evidence="2" type="ORF">K4G66_03950</name>
</gene>
<dbReference type="EMBL" id="CP120682">
    <property type="protein sequence ID" value="WKN37859.1"/>
    <property type="molecule type" value="Genomic_DNA"/>
</dbReference>
<accession>A0AA49GTZ0</accession>
<feature type="transmembrane region" description="Helical" evidence="1">
    <location>
        <begin position="306"/>
        <end position="326"/>
    </location>
</feature>
<keyword evidence="1" id="KW-0812">Transmembrane</keyword>
<keyword evidence="1" id="KW-1133">Transmembrane helix</keyword>
<feature type="transmembrane region" description="Helical" evidence="1">
    <location>
        <begin position="117"/>
        <end position="147"/>
    </location>
</feature>
<name>A0AA49GTZ0_9BACT</name>
<feature type="transmembrane region" description="Helical" evidence="1">
    <location>
        <begin position="167"/>
        <end position="195"/>
    </location>
</feature>
<protein>
    <submittedName>
        <fullName evidence="2">Uncharacterized protein</fullName>
    </submittedName>
</protein>
<feature type="transmembrane region" description="Helical" evidence="1">
    <location>
        <begin position="12"/>
        <end position="29"/>
    </location>
</feature>
<feature type="transmembrane region" description="Helical" evidence="1">
    <location>
        <begin position="249"/>
        <end position="270"/>
    </location>
</feature>
<feature type="transmembrane region" description="Helical" evidence="1">
    <location>
        <begin position="83"/>
        <end position="105"/>
    </location>
</feature>
<organism evidence="2">
    <name type="scientific">Roseihalotalea indica</name>
    <dbReference type="NCBI Taxonomy" id="2867963"/>
    <lineage>
        <taxon>Bacteria</taxon>
        <taxon>Pseudomonadati</taxon>
        <taxon>Bacteroidota</taxon>
        <taxon>Cytophagia</taxon>
        <taxon>Cytophagales</taxon>
        <taxon>Catalimonadaceae</taxon>
        <taxon>Roseihalotalea</taxon>
    </lineage>
</organism>
<feature type="transmembrane region" description="Helical" evidence="1">
    <location>
        <begin position="333"/>
        <end position="355"/>
    </location>
</feature>
<feature type="transmembrane region" description="Helical" evidence="1">
    <location>
        <begin position="202"/>
        <end position="222"/>
    </location>
</feature>
<reference evidence="2" key="2">
    <citation type="journal article" date="2024" name="Antonie Van Leeuwenhoek">
        <title>Roseihalotalea indica gen. nov., sp. nov., a halophilic Bacteroidetes from mesopelagic Southwest Indian Ocean with higher carbohydrate metabolic potential.</title>
        <authorList>
            <person name="Chen B."/>
            <person name="Zhang M."/>
            <person name="Lin D."/>
            <person name="Ye J."/>
            <person name="Tang K."/>
        </authorList>
    </citation>
    <scope>NUCLEOTIDE SEQUENCE</scope>
    <source>
        <strain evidence="2">TK19036</strain>
    </source>
</reference>
<evidence type="ECO:0000313" key="2">
    <source>
        <dbReference type="EMBL" id="WKN37859.1"/>
    </source>
</evidence>